<dbReference type="Gene3D" id="3.30.750.24">
    <property type="entry name" value="STAS domain"/>
    <property type="match status" value="1"/>
</dbReference>
<reference evidence="2 3" key="1">
    <citation type="submission" date="2019-01" db="EMBL/GenBank/DDBJ databases">
        <authorList>
            <person name="Chen W.-M."/>
        </authorList>
    </citation>
    <scope>NUCLEOTIDE SEQUENCE [LARGE SCALE GENOMIC DNA]</scope>
    <source>
        <strain evidence="2 3">CCP-18</strain>
    </source>
</reference>
<comment type="caution">
    <text evidence="2">The sequence shown here is derived from an EMBL/GenBank/DDBJ whole genome shotgun (WGS) entry which is preliminary data.</text>
</comment>
<dbReference type="Proteomes" id="UP000288587">
    <property type="component" value="Unassembled WGS sequence"/>
</dbReference>
<evidence type="ECO:0000313" key="3">
    <source>
        <dbReference type="Proteomes" id="UP000288587"/>
    </source>
</evidence>
<sequence>MSEPLQLGDDWTIPMASELHGQLLAALIAGAEHGEAPSLDLGAVQGMDSSGVQLLLALRRSLHERGQELQIVAASAAVREALDTYRLRALLMPES</sequence>
<protein>
    <submittedName>
        <fullName evidence="2">Anti-sigma factor antagonist</fullName>
    </submittedName>
</protein>
<evidence type="ECO:0000259" key="1">
    <source>
        <dbReference type="PROSITE" id="PS50801"/>
    </source>
</evidence>
<dbReference type="SUPFAM" id="SSF52091">
    <property type="entry name" value="SpoIIaa-like"/>
    <property type="match status" value="1"/>
</dbReference>
<dbReference type="InterPro" id="IPR052746">
    <property type="entry name" value="MlaB_ABC_Transporter"/>
</dbReference>
<dbReference type="AlphaFoldDB" id="A0A437LQJ9"/>
<dbReference type="InterPro" id="IPR002645">
    <property type="entry name" value="STAS_dom"/>
</dbReference>
<dbReference type="RefSeq" id="WP_127680111.1">
    <property type="nucleotide sequence ID" value="NZ_SACM01000001.1"/>
</dbReference>
<dbReference type="OrthoDB" id="9154396at2"/>
<keyword evidence="3" id="KW-1185">Reference proteome</keyword>
<dbReference type="InterPro" id="IPR058548">
    <property type="entry name" value="MlaB-like_STAS"/>
</dbReference>
<name>A0A437LQJ9_9BURK</name>
<feature type="domain" description="STAS" evidence="1">
    <location>
        <begin position="39"/>
        <end position="95"/>
    </location>
</feature>
<evidence type="ECO:0000313" key="2">
    <source>
        <dbReference type="EMBL" id="RVT87684.1"/>
    </source>
</evidence>
<dbReference type="PANTHER" id="PTHR35849">
    <property type="entry name" value="BLR2341 PROTEIN"/>
    <property type="match status" value="1"/>
</dbReference>
<dbReference type="PROSITE" id="PS50801">
    <property type="entry name" value="STAS"/>
    <property type="match status" value="1"/>
</dbReference>
<accession>A0A437LQJ9</accession>
<dbReference type="CDD" id="cd07043">
    <property type="entry name" value="STAS_anti-anti-sigma_factors"/>
    <property type="match status" value="1"/>
</dbReference>
<dbReference type="Pfam" id="PF13466">
    <property type="entry name" value="STAS_2"/>
    <property type="match status" value="1"/>
</dbReference>
<dbReference type="EMBL" id="SACM01000001">
    <property type="protein sequence ID" value="RVT87684.1"/>
    <property type="molecule type" value="Genomic_DNA"/>
</dbReference>
<dbReference type="InterPro" id="IPR036513">
    <property type="entry name" value="STAS_dom_sf"/>
</dbReference>
<dbReference type="PANTHER" id="PTHR35849:SF2">
    <property type="entry name" value="BLR2341 PROTEIN"/>
    <property type="match status" value="1"/>
</dbReference>
<proteinExistence type="predicted"/>
<organism evidence="2 3">
    <name type="scientific">Inhella crocodyli</name>
    <dbReference type="NCBI Taxonomy" id="2499851"/>
    <lineage>
        <taxon>Bacteria</taxon>
        <taxon>Pseudomonadati</taxon>
        <taxon>Pseudomonadota</taxon>
        <taxon>Betaproteobacteria</taxon>
        <taxon>Burkholderiales</taxon>
        <taxon>Sphaerotilaceae</taxon>
        <taxon>Inhella</taxon>
    </lineage>
</organism>
<gene>
    <name evidence="2" type="ORF">EOD73_01255</name>
</gene>